<evidence type="ECO:0000313" key="2">
    <source>
        <dbReference type="Proteomes" id="UP000298568"/>
    </source>
</evidence>
<proteinExistence type="predicted"/>
<keyword evidence="2" id="KW-1185">Reference proteome</keyword>
<dbReference type="Gene3D" id="3.40.1190.20">
    <property type="match status" value="1"/>
</dbReference>
<dbReference type="KEGG" id="mpru:DFR88_05845"/>
<sequence length="251" mass="27923">MTIDEIVNGQQLLERPGGAPVYSGLGVTMADGVAGGYVSVGKDFNYDIPSYLKIIEKIIFERTMRFLLVFNGNTRRLTLKFSHGKIPLHLEKLSSWDGILLNPVCGEISSSIFEFKAIAVDIQGFIRNCVEGQEISYTNKFNVRVKSELSVFHANRDELLASGLSICDLHEMGYQEIIISNGSDGFQLYTKNEELKLKPKVVGSYEVGNGDFLLSSYFTFRLNGADPKLASQYALELSEKFSTQGLNVLPR</sequence>
<dbReference type="SUPFAM" id="SSF53613">
    <property type="entry name" value="Ribokinase-like"/>
    <property type="match status" value="1"/>
</dbReference>
<dbReference type="InterPro" id="IPR029056">
    <property type="entry name" value="Ribokinase-like"/>
</dbReference>
<dbReference type="EMBL" id="CP031156">
    <property type="protein sequence ID" value="QCO31246.1"/>
    <property type="molecule type" value="Genomic_DNA"/>
</dbReference>
<evidence type="ECO:0000313" key="1">
    <source>
        <dbReference type="EMBL" id="QCO31246.1"/>
    </source>
</evidence>
<name>A0A4D8S1N2_METPR</name>
<organism evidence="1 2">
    <name type="scientific">Metallosphaera prunae</name>
    <dbReference type="NCBI Taxonomy" id="47304"/>
    <lineage>
        <taxon>Archaea</taxon>
        <taxon>Thermoproteota</taxon>
        <taxon>Thermoprotei</taxon>
        <taxon>Sulfolobales</taxon>
        <taxon>Sulfolobaceae</taxon>
        <taxon>Metallosphaera</taxon>
    </lineage>
</organism>
<reference evidence="1 2" key="1">
    <citation type="submission" date="2018-07" db="EMBL/GenBank/DDBJ databases">
        <title>Complete Genome Sequences of Extremely Thermoacidophilic, Metal-Mobilizing Type-Strain Members of the Archaeal Family Sulfolobaceae: Acidianus brierleyi DSM-1651T, Acidianus sulfidivorans DSM-18786T, Metallosphaera hakonensis DSM-7519T, and Metallosphaera prunae DSM-10039T.</title>
        <authorList>
            <person name="Counts J.A."/>
            <person name="Kelly R.M."/>
        </authorList>
    </citation>
    <scope>NUCLEOTIDE SEQUENCE [LARGE SCALE GENOMIC DNA]</scope>
    <source>
        <strain evidence="1 2">Ron 12/II</strain>
    </source>
</reference>
<protein>
    <submittedName>
        <fullName evidence="1">Uncharacterized protein</fullName>
    </submittedName>
</protein>
<dbReference type="Proteomes" id="UP000298568">
    <property type="component" value="Chromosome"/>
</dbReference>
<accession>A0A4D8S1N2</accession>
<dbReference type="AlphaFoldDB" id="A0A4D8S1N2"/>
<gene>
    <name evidence="1" type="ORF">DFR88_05845</name>
</gene>